<feature type="transmembrane region" description="Helical" evidence="8">
    <location>
        <begin position="227"/>
        <end position="248"/>
    </location>
</feature>
<evidence type="ECO:0000313" key="11">
    <source>
        <dbReference type="Proteomes" id="UP001236795"/>
    </source>
</evidence>
<feature type="transmembrane region" description="Helical" evidence="8">
    <location>
        <begin position="405"/>
        <end position="426"/>
    </location>
</feature>
<name>A0ABU0KBM4_9ACTN</name>
<feature type="transmembrane region" description="Helical" evidence="8">
    <location>
        <begin position="31"/>
        <end position="50"/>
    </location>
</feature>
<keyword evidence="4" id="KW-1003">Cell membrane</keyword>
<evidence type="ECO:0000256" key="8">
    <source>
        <dbReference type="SAM" id="Phobius"/>
    </source>
</evidence>
<keyword evidence="3" id="KW-0813">Transport</keyword>
<organism evidence="10 11">
    <name type="scientific">Streptomyces thermodiastaticus</name>
    <dbReference type="NCBI Taxonomy" id="44061"/>
    <lineage>
        <taxon>Bacteria</taxon>
        <taxon>Bacillati</taxon>
        <taxon>Actinomycetota</taxon>
        <taxon>Actinomycetes</taxon>
        <taxon>Kitasatosporales</taxon>
        <taxon>Streptomycetaceae</taxon>
        <taxon>Streptomyces</taxon>
    </lineage>
</organism>
<comment type="similarity">
    <text evidence="2">Belongs to the CitM (TC 2.A.11) transporter family.</text>
</comment>
<comment type="caution">
    <text evidence="10">The sequence shown here is derived from an EMBL/GenBank/DDBJ whole genome shotgun (WGS) entry which is preliminary data.</text>
</comment>
<feature type="transmembrane region" description="Helical" evidence="8">
    <location>
        <begin position="283"/>
        <end position="303"/>
    </location>
</feature>
<comment type="subcellular location">
    <subcellularLocation>
        <location evidence="1">Cell membrane</location>
        <topology evidence="1">Multi-pass membrane protein</topology>
    </subcellularLocation>
</comment>
<evidence type="ECO:0000313" key="10">
    <source>
        <dbReference type="EMBL" id="MDQ0486748.1"/>
    </source>
</evidence>
<evidence type="ECO:0000256" key="5">
    <source>
        <dbReference type="ARBA" id="ARBA00022692"/>
    </source>
</evidence>
<dbReference type="InterPro" id="IPR000802">
    <property type="entry name" value="Arsenical_pump_ArsB"/>
</dbReference>
<keyword evidence="6 8" id="KW-1133">Transmembrane helix</keyword>
<feature type="transmembrane region" description="Helical" evidence="8">
    <location>
        <begin position="6"/>
        <end position="24"/>
    </location>
</feature>
<protein>
    <submittedName>
        <fullName evidence="10">Na+/H+ antiporter NhaD/arsenite permease-like protein</fullName>
    </submittedName>
</protein>
<dbReference type="PANTHER" id="PTHR43568:SF1">
    <property type="entry name" value="P PROTEIN"/>
    <property type="match status" value="1"/>
</dbReference>
<dbReference type="Pfam" id="PF03600">
    <property type="entry name" value="CitMHS"/>
    <property type="match status" value="1"/>
</dbReference>
<evidence type="ECO:0000256" key="3">
    <source>
        <dbReference type="ARBA" id="ARBA00022448"/>
    </source>
</evidence>
<gene>
    <name evidence="10" type="ORF">QO019_001583</name>
</gene>
<reference evidence="10 11" key="1">
    <citation type="submission" date="2023-07" db="EMBL/GenBank/DDBJ databases">
        <title>Genomic Encyclopedia of Type Strains, Phase IV (KMG-IV): sequencing the most valuable type-strain genomes for metagenomic binning, comparative biology and taxonomic classification.</title>
        <authorList>
            <person name="Goeker M."/>
        </authorList>
    </citation>
    <scope>NUCLEOTIDE SEQUENCE [LARGE SCALE GENOMIC DNA]</scope>
    <source>
        <strain evidence="10 11">DSM 40573</strain>
    </source>
</reference>
<keyword evidence="7 8" id="KW-0472">Membrane</keyword>
<feature type="domain" description="Citrate transporter-like" evidence="9">
    <location>
        <begin position="16"/>
        <end position="371"/>
    </location>
</feature>
<dbReference type="InterPro" id="IPR051475">
    <property type="entry name" value="Diverse_Ion_Transporter"/>
</dbReference>
<evidence type="ECO:0000256" key="1">
    <source>
        <dbReference type="ARBA" id="ARBA00004651"/>
    </source>
</evidence>
<evidence type="ECO:0000256" key="2">
    <source>
        <dbReference type="ARBA" id="ARBA00009843"/>
    </source>
</evidence>
<dbReference type="CDD" id="cd01116">
    <property type="entry name" value="P_permease"/>
    <property type="match status" value="1"/>
</dbReference>
<accession>A0ABU0KBM4</accession>
<proteinExistence type="inferred from homology"/>
<feature type="transmembrane region" description="Helical" evidence="8">
    <location>
        <begin position="176"/>
        <end position="199"/>
    </location>
</feature>
<dbReference type="EMBL" id="JAUSWC010000004">
    <property type="protein sequence ID" value="MDQ0486748.1"/>
    <property type="molecule type" value="Genomic_DNA"/>
</dbReference>
<dbReference type="PANTHER" id="PTHR43568">
    <property type="entry name" value="P PROTEIN"/>
    <property type="match status" value="1"/>
</dbReference>
<evidence type="ECO:0000259" key="9">
    <source>
        <dbReference type="Pfam" id="PF03600"/>
    </source>
</evidence>
<keyword evidence="5 8" id="KW-0812">Transmembrane</keyword>
<keyword evidence="11" id="KW-1185">Reference proteome</keyword>
<feature type="transmembrane region" description="Helical" evidence="8">
    <location>
        <begin position="95"/>
        <end position="113"/>
    </location>
</feature>
<feature type="transmembrane region" description="Helical" evidence="8">
    <location>
        <begin position="56"/>
        <end position="74"/>
    </location>
</feature>
<evidence type="ECO:0000256" key="6">
    <source>
        <dbReference type="ARBA" id="ARBA00022989"/>
    </source>
</evidence>
<dbReference type="InterPro" id="IPR004680">
    <property type="entry name" value="Cit_transptr-like_dom"/>
</dbReference>
<dbReference type="Proteomes" id="UP001236795">
    <property type="component" value="Unassembled WGS sequence"/>
</dbReference>
<evidence type="ECO:0000256" key="7">
    <source>
        <dbReference type="ARBA" id="ARBA00023136"/>
    </source>
</evidence>
<sequence>MSVTAWMAVAVFAAVYVLIATEWVHRVAAALGGAVLMLLIGATDAEHAFFSEDAGIDWNVIFLLLGMMLVVAVLKRTGVFEFIAIWAARRARGRPYRLMVLLVVATGFLSAWLDNVTTVLLIAPVTILVCRRLGVPVVPYLVAEVMACNIGGAATLIGDPPNIMIGSRANLSFNDFLVHMTPIVVVLMIILVLMCRVMFRKAFHYDPERAESLMELDPKAEIKDKRLLLISGVVIVAVMTCFVLHTWLHLEPSVVAMSGGLLLLALSRLSPGDVVKDVEWETLAFFAGLFVMVGGMVRTGIIGDLGELAAEATGGNLGTTAMALVFGSVVPSAIIDNIPFVASVSPIVSEIVASAGGAGEAEMLWWSFALGADLAGNATIIASSANVVVIGIAEREGHHISFWQFSKYGLIVTAVTVSVAGAYVWLRYFALA</sequence>
<evidence type="ECO:0000256" key="4">
    <source>
        <dbReference type="ARBA" id="ARBA00022475"/>
    </source>
</evidence>
<dbReference type="PRINTS" id="PR00758">
    <property type="entry name" value="ARSENICPUMP"/>
</dbReference>
<feature type="transmembrane region" description="Helical" evidence="8">
    <location>
        <begin position="315"/>
        <end position="335"/>
    </location>
</feature>